<dbReference type="KEGG" id="mhey:H2LOC_005830"/>
<feature type="transmembrane region" description="Helical" evidence="16">
    <location>
        <begin position="34"/>
        <end position="53"/>
    </location>
</feature>
<evidence type="ECO:0000256" key="9">
    <source>
        <dbReference type="ARBA" id="ARBA00022741"/>
    </source>
</evidence>
<feature type="domain" description="Polysaccharide chain length determinant N-terminal" evidence="17">
    <location>
        <begin position="21"/>
        <end position="110"/>
    </location>
</feature>
<evidence type="ECO:0000313" key="20">
    <source>
        <dbReference type="EMBL" id="QGM45251.1"/>
    </source>
</evidence>
<dbReference type="InterPro" id="IPR025669">
    <property type="entry name" value="AAA_dom"/>
</dbReference>
<dbReference type="Proteomes" id="UP000309061">
    <property type="component" value="Chromosome"/>
</dbReference>
<comment type="similarity">
    <text evidence="3">Belongs to the etk/wzc family.</text>
</comment>
<keyword evidence="14" id="KW-0829">Tyrosine-protein kinase</keyword>
<evidence type="ECO:0000256" key="1">
    <source>
        <dbReference type="ARBA" id="ARBA00004429"/>
    </source>
</evidence>
<keyword evidence="6" id="KW-0997">Cell inner membrane</keyword>
<keyword evidence="13 16" id="KW-0472">Membrane</keyword>
<dbReference type="InterPro" id="IPR003856">
    <property type="entry name" value="LPS_length_determ_N"/>
</dbReference>
<dbReference type="EMBL" id="CP046052">
    <property type="protein sequence ID" value="QGM45251.1"/>
    <property type="molecule type" value="Genomic_DNA"/>
</dbReference>
<keyword evidence="12 16" id="KW-1133">Transmembrane helix</keyword>
<feature type="domain" description="AAA" evidence="18">
    <location>
        <begin position="568"/>
        <end position="677"/>
    </location>
</feature>
<dbReference type="NCBIfam" id="TIGR01007">
    <property type="entry name" value="eps_fam"/>
    <property type="match status" value="1"/>
</dbReference>
<proteinExistence type="inferred from homology"/>
<sequence>MLDRLDTAEKYPGTSPTAGGIDLHSVIGFLWRRWRLIAAGTALALLVAAFNLARATPLYTATAVLLIEPNRERPFGKSAILPDDAPEGSMLENAITLINSSALLRRVVANENLVSDPEFGVAPAGAGGSTLLAATRSLFSRSTTREPPPKKKVAEGRISTTIEGASKETLATTENIKSRLAVSRLPGQGAVLNISFVSVDPAKAARLANAVADAYVVDKLDARFEAAKRATTWLNDRLVELRKNVRDAEGAVARFRAENNLPNVAPGMTLTQEQLAQLNGRLVAVRAETAEKRARLDLLQKVEANGGNVSALPDAMNSGVIADLRRQENDLSRQEADLLARYSPVHPAVVNLRAQISDIRRASAAELKRLTSAIRNEYELATARQAAAEKTLREVTGQADLDNEKAITLRELERDAAVNKSLFEDFLQRAHIAQEQSTFEVRDARVITAALPPTAPSSPKTMIVFATALGIGLVGGAAAAFLVEMLNAGFTTPRQIEEMLELPLLASISKMEESELAVEGEKVSIPRYLQIKPLSRFSEAIHSLRSAIQMSDVDNPPKVLQATSTTPGEGKTTISLATGASAAHSGQKVVIVDCDLRHPSIAKFFGLDQAAGLVDYLAGEAELAAAVHYDEKLRLWFMPAGAKTQNPHDLLASERMRALVATLRRDYDLVIIDSPPAGLVIDPQIISNLVEKIIFVVRWGATPREMVSHSIGRLSNRKKIAGVVYNHVIDKQARKYGKYHYSYYYQGRYYKDYYTE</sequence>
<dbReference type="PANTHER" id="PTHR32309:SF13">
    <property type="entry name" value="FERRIC ENTEROBACTIN TRANSPORT PROTEIN FEPE"/>
    <property type="match status" value="1"/>
</dbReference>
<evidence type="ECO:0000256" key="2">
    <source>
        <dbReference type="ARBA" id="ARBA00007316"/>
    </source>
</evidence>
<evidence type="ECO:0000256" key="14">
    <source>
        <dbReference type="ARBA" id="ARBA00023137"/>
    </source>
</evidence>
<protein>
    <recommendedName>
        <fullName evidence="4">non-specific protein-tyrosine kinase</fullName>
        <ecNumber evidence="4">2.7.10.2</ecNumber>
    </recommendedName>
</protein>
<dbReference type="CDD" id="cd05387">
    <property type="entry name" value="BY-kinase"/>
    <property type="match status" value="1"/>
</dbReference>
<keyword evidence="8 16" id="KW-0812">Transmembrane</keyword>
<evidence type="ECO:0000256" key="7">
    <source>
        <dbReference type="ARBA" id="ARBA00022679"/>
    </source>
</evidence>
<dbReference type="RefSeq" id="WP_136495533.1">
    <property type="nucleotide sequence ID" value="NZ_CP046052.1"/>
</dbReference>
<keyword evidence="5" id="KW-1003">Cell membrane</keyword>
<dbReference type="InterPro" id="IPR032807">
    <property type="entry name" value="GNVR"/>
</dbReference>
<evidence type="ECO:0000313" key="21">
    <source>
        <dbReference type="Proteomes" id="UP000309061"/>
    </source>
</evidence>
<evidence type="ECO:0000256" key="6">
    <source>
        <dbReference type="ARBA" id="ARBA00022519"/>
    </source>
</evidence>
<dbReference type="GO" id="GO:0005886">
    <property type="term" value="C:plasma membrane"/>
    <property type="evidence" value="ECO:0007669"/>
    <property type="project" value="UniProtKB-SubCell"/>
</dbReference>
<evidence type="ECO:0000256" key="12">
    <source>
        <dbReference type="ARBA" id="ARBA00022989"/>
    </source>
</evidence>
<evidence type="ECO:0000256" key="3">
    <source>
        <dbReference type="ARBA" id="ARBA00008883"/>
    </source>
</evidence>
<evidence type="ECO:0000256" key="13">
    <source>
        <dbReference type="ARBA" id="ARBA00023136"/>
    </source>
</evidence>
<keyword evidence="10 20" id="KW-0418">Kinase</keyword>
<dbReference type="Pfam" id="PF13614">
    <property type="entry name" value="AAA_31"/>
    <property type="match status" value="1"/>
</dbReference>
<organism evidence="20 21">
    <name type="scientific">Methylocystis heyeri</name>
    <dbReference type="NCBI Taxonomy" id="391905"/>
    <lineage>
        <taxon>Bacteria</taxon>
        <taxon>Pseudomonadati</taxon>
        <taxon>Pseudomonadota</taxon>
        <taxon>Alphaproteobacteria</taxon>
        <taxon>Hyphomicrobiales</taxon>
        <taxon>Methylocystaceae</taxon>
        <taxon>Methylocystis</taxon>
    </lineage>
</organism>
<feature type="domain" description="Tyrosine-protein kinase G-rich" evidence="19">
    <location>
        <begin position="411"/>
        <end position="482"/>
    </location>
</feature>
<dbReference type="AlphaFoldDB" id="A0A6B8KE17"/>
<dbReference type="OrthoDB" id="230260at2"/>
<evidence type="ECO:0000259" key="19">
    <source>
        <dbReference type="Pfam" id="PF13807"/>
    </source>
</evidence>
<evidence type="ECO:0000256" key="4">
    <source>
        <dbReference type="ARBA" id="ARBA00011903"/>
    </source>
</evidence>
<evidence type="ECO:0000256" key="15">
    <source>
        <dbReference type="ARBA" id="ARBA00051245"/>
    </source>
</evidence>
<gene>
    <name evidence="20" type="ORF">H2LOC_005830</name>
</gene>
<dbReference type="Pfam" id="PF13807">
    <property type="entry name" value="GNVR"/>
    <property type="match status" value="1"/>
</dbReference>
<keyword evidence="7 20" id="KW-0808">Transferase</keyword>
<keyword evidence="9" id="KW-0547">Nucleotide-binding</keyword>
<dbReference type="Gene3D" id="3.40.50.300">
    <property type="entry name" value="P-loop containing nucleotide triphosphate hydrolases"/>
    <property type="match status" value="1"/>
</dbReference>
<reference evidence="20 21" key="1">
    <citation type="submission" date="2019-11" db="EMBL/GenBank/DDBJ databases">
        <title>The genome sequence of Methylocystis heyeri.</title>
        <authorList>
            <person name="Oshkin I.Y."/>
            <person name="Miroshnikov K."/>
            <person name="Dedysh S.N."/>
        </authorList>
    </citation>
    <scope>NUCLEOTIDE SEQUENCE [LARGE SCALE GENOMIC DNA]</scope>
    <source>
        <strain evidence="20 21">H2</strain>
    </source>
</reference>
<accession>A0A6B8KE17</accession>
<dbReference type="InterPro" id="IPR027417">
    <property type="entry name" value="P-loop_NTPase"/>
</dbReference>
<dbReference type="Pfam" id="PF02706">
    <property type="entry name" value="Wzz"/>
    <property type="match status" value="1"/>
</dbReference>
<dbReference type="EC" id="2.7.10.2" evidence="4"/>
<feature type="transmembrane region" description="Helical" evidence="16">
    <location>
        <begin position="462"/>
        <end position="483"/>
    </location>
</feature>
<dbReference type="InterPro" id="IPR050445">
    <property type="entry name" value="Bact_polysacc_biosynth/exp"/>
</dbReference>
<dbReference type="GO" id="GO:0005524">
    <property type="term" value="F:ATP binding"/>
    <property type="evidence" value="ECO:0007669"/>
    <property type="project" value="UniProtKB-KW"/>
</dbReference>
<keyword evidence="21" id="KW-1185">Reference proteome</keyword>
<evidence type="ECO:0000256" key="5">
    <source>
        <dbReference type="ARBA" id="ARBA00022475"/>
    </source>
</evidence>
<dbReference type="GO" id="GO:0004715">
    <property type="term" value="F:non-membrane spanning protein tyrosine kinase activity"/>
    <property type="evidence" value="ECO:0007669"/>
    <property type="project" value="UniProtKB-EC"/>
</dbReference>
<keyword evidence="11" id="KW-0067">ATP-binding</keyword>
<evidence type="ECO:0000256" key="16">
    <source>
        <dbReference type="SAM" id="Phobius"/>
    </source>
</evidence>
<evidence type="ECO:0000256" key="10">
    <source>
        <dbReference type="ARBA" id="ARBA00022777"/>
    </source>
</evidence>
<evidence type="ECO:0000259" key="17">
    <source>
        <dbReference type="Pfam" id="PF02706"/>
    </source>
</evidence>
<comment type="subcellular location">
    <subcellularLocation>
        <location evidence="1">Cell inner membrane</location>
        <topology evidence="1">Multi-pass membrane protein</topology>
    </subcellularLocation>
</comment>
<comment type="catalytic activity">
    <reaction evidence="15">
        <text>L-tyrosyl-[protein] + ATP = O-phospho-L-tyrosyl-[protein] + ADP + H(+)</text>
        <dbReference type="Rhea" id="RHEA:10596"/>
        <dbReference type="Rhea" id="RHEA-COMP:10136"/>
        <dbReference type="Rhea" id="RHEA-COMP:20101"/>
        <dbReference type="ChEBI" id="CHEBI:15378"/>
        <dbReference type="ChEBI" id="CHEBI:30616"/>
        <dbReference type="ChEBI" id="CHEBI:46858"/>
        <dbReference type="ChEBI" id="CHEBI:61978"/>
        <dbReference type="ChEBI" id="CHEBI:456216"/>
        <dbReference type="EC" id="2.7.10.2"/>
    </reaction>
</comment>
<dbReference type="SUPFAM" id="SSF52540">
    <property type="entry name" value="P-loop containing nucleoside triphosphate hydrolases"/>
    <property type="match status" value="1"/>
</dbReference>
<name>A0A6B8KE17_9HYPH</name>
<evidence type="ECO:0000256" key="8">
    <source>
        <dbReference type="ARBA" id="ARBA00022692"/>
    </source>
</evidence>
<comment type="similarity">
    <text evidence="2">Belongs to the CpsD/CapB family.</text>
</comment>
<dbReference type="PANTHER" id="PTHR32309">
    <property type="entry name" value="TYROSINE-PROTEIN KINASE"/>
    <property type="match status" value="1"/>
</dbReference>
<evidence type="ECO:0000259" key="18">
    <source>
        <dbReference type="Pfam" id="PF13614"/>
    </source>
</evidence>
<evidence type="ECO:0000256" key="11">
    <source>
        <dbReference type="ARBA" id="ARBA00022840"/>
    </source>
</evidence>
<dbReference type="InterPro" id="IPR005702">
    <property type="entry name" value="Wzc-like_C"/>
</dbReference>